<evidence type="ECO:0000256" key="3">
    <source>
        <dbReference type="ARBA" id="ARBA00038054"/>
    </source>
</evidence>
<dbReference type="InterPro" id="IPR052174">
    <property type="entry name" value="Flavoredoxin"/>
</dbReference>
<evidence type="ECO:0000313" key="5">
    <source>
        <dbReference type="EMBL" id="KKR29041.1"/>
    </source>
</evidence>
<comment type="similarity">
    <text evidence="3">Belongs to the flavoredoxin family.</text>
</comment>
<evidence type="ECO:0000256" key="1">
    <source>
        <dbReference type="ARBA" id="ARBA00001917"/>
    </source>
</evidence>
<proteinExistence type="inferred from homology"/>
<dbReference type="EMBL" id="LBXL01000037">
    <property type="protein sequence ID" value="KKR29041.1"/>
    <property type="molecule type" value="Genomic_DNA"/>
</dbReference>
<dbReference type="InterPro" id="IPR012349">
    <property type="entry name" value="Split_barrel_FMN-bd"/>
</dbReference>
<name>A0A0G0PV80_9BACT</name>
<accession>A0A0G0PV80</accession>
<dbReference type="Proteomes" id="UP000034793">
    <property type="component" value="Unassembled WGS sequence"/>
</dbReference>
<dbReference type="SUPFAM" id="SSF50475">
    <property type="entry name" value="FMN-binding split barrel"/>
    <property type="match status" value="1"/>
</dbReference>
<dbReference type="GO" id="GO:0010181">
    <property type="term" value="F:FMN binding"/>
    <property type="evidence" value="ECO:0007669"/>
    <property type="project" value="InterPro"/>
</dbReference>
<evidence type="ECO:0000259" key="4">
    <source>
        <dbReference type="SMART" id="SM00903"/>
    </source>
</evidence>
<evidence type="ECO:0000256" key="2">
    <source>
        <dbReference type="ARBA" id="ARBA00022630"/>
    </source>
</evidence>
<dbReference type="InterPro" id="IPR002563">
    <property type="entry name" value="Flavin_Rdtase-like_dom"/>
</dbReference>
<evidence type="ECO:0000313" key="6">
    <source>
        <dbReference type="Proteomes" id="UP000034793"/>
    </source>
</evidence>
<dbReference type="PANTHER" id="PTHR43567">
    <property type="entry name" value="FLAVOREDOXIN-RELATED-RELATED"/>
    <property type="match status" value="1"/>
</dbReference>
<sequence>MLKNNDIEGVVKYRFPEAVALIITKNKTGKVDLCPVGFFTLASWEPKAWVISVYKTHYTTSVLKDTKEFVLCLPSFEQVEDVLYCGSVHGWKIDKTKNIKLKFIQSKHIKPPLIDNSIACFECKVAEEYDAMDHVLFLGEVVASYESNKNWKDKIYNWDDKKLGTLKLGGKSKKINYSPSFKSLTNVTGWKLKI</sequence>
<gene>
    <name evidence="5" type="ORF">UT61_C0037G0014</name>
</gene>
<reference evidence="5 6" key="1">
    <citation type="journal article" date="2015" name="Nature">
        <title>rRNA introns, odd ribosomes, and small enigmatic genomes across a large radiation of phyla.</title>
        <authorList>
            <person name="Brown C.T."/>
            <person name="Hug L.A."/>
            <person name="Thomas B.C."/>
            <person name="Sharon I."/>
            <person name="Castelle C.J."/>
            <person name="Singh A."/>
            <person name="Wilkins M.J."/>
            <person name="Williams K.H."/>
            <person name="Banfield J.F."/>
        </authorList>
    </citation>
    <scope>NUCLEOTIDE SEQUENCE [LARGE SCALE GENOMIC DNA]</scope>
</reference>
<feature type="domain" description="Flavin reductase like" evidence="4">
    <location>
        <begin position="12"/>
        <end position="153"/>
    </location>
</feature>
<protein>
    <submittedName>
        <fullName evidence="5">Conserved protein of DIM6/NTAB family</fullName>
    </submittedName>
</protein>
<dbReference type="Pfam" id="PF01613">
    <property type="entry name" value="Flavin_Reduct"/>
    <property type="match status" value="1"/>
</dbReference>
<dbReference type="PANTHER" id="PTHR43567:SF1">
    <property type="entry name" value="FLAVOREDOXIN"/>
    <property type="match status" value="1"/>
</dbReference>
<dbReference type="GO" id="GO:0016646">
    <property type="term" value="F:oxidoreductase activity, acting on the CH-NH group of donors, NAD or NADP as acceptor"/>
    <property type="evidence" value="ECO:0007669"/>
    <property type="project" value="UniProtKB-ARBA"/>
</dbReference>
<comment type="caution">
    <text evidence="5">The sequence shown here is derived from an EMBL/GenBank/DDBJ whole genome shotgun (WGS) entry which is preliminary data.</text>
</comment>
<dbReference type="SMART" id="SM00903">
    <property type="entry name" value="Flavin_Reduct"/>
    <property type="match status" value="1"/>
</dbReference>
<comment type="cofactor">
    <cofactor evidence="1">
        <name>FMN</name>
        <dbReference type="ChEBI" id="CHEBI:58210"/>
    </cofactor>
</comment>
<dbReference type="Gene3D" id="2.30.110.10">
    <property type="entry name" value="Electron Transport, Fmn-binding Protein, Chain A"/>
    <property type="match status" value="1"/>
</dbReference>
<dbReference type="AlphaFoldDB" id="A0A0G0PV80"/>
<organism evidence="5 6">
    <name type="scientific">Candidatus Woesebacteria bacterium GW2011_GWA1_39_8</name>
    <dbReference type="NCBI Taxonomy" id="1618552"/>
    <lineage>
        <taxon>Bacteria</taxon>
        <taxon>Candidatus Woeseibacteriota</taxon>
    </lineage>
</organism>
<keyword evidence="2" id="KW-0285">Flavoprotein</keyword>